<accession>A0A4S4LNB9</accession>
<reference evidence="1 2" key="1">
    <citation type="submission" date="2019-02" db="EMBL/GenBank/DDBJ databases">
        <title>Genome sequencing of the rare red list fungi Bondarzewia mesenterica.</title>
        <authorList>
            <person name="Buettner E."/>
            <person name="Kellner H."/>
        </authorList>
    </citation>
    <scope>NUCLEOTIDE SEQUENCE [LARGE SCALE GENOMIC DNA]</scope>
    <source>
        <strain evidence="1 2">DSM 108281</strain>
    </source>
</reference>
<sequence>MSPLLLTTDLPKIEMDTSPLGVSQSSAIEIVEVKKSVVRQMGGGGSGKESMVMAVETEAWVVDAKVDKGKRKVVGGGEVATAVVGTKQW</sequence>
<evidence type="ECO:0000313" key="2">
    <source>
        <dbReference type="Proteomes" id="UP000310158"/>
    </source>
</evidence>
<dbReference type="EMBL" id="SGPL01000330">
    <property type="protein sequence ID" value="THH13722.1"/>
    <property type="molecule type" value="Genomic_DNA"/>
</dbReference>
<comment type="caution">
    <text evidence="1">The sequence shown here is derived from an EMBL/GenBank/DDBJ whole genome shotgun (WGS) entry which is preliminary data.</text>
</comment>
<name>A0A4S4LNB9_9AGAM</name>
<dbReference type="AlphaFoldDB" id="A0A4S4LNB9"/>
<gene>
    <name evidence="1" type="ORF">EW146_g6534</name>
</gene>
<dbReference type="Proteomes" id="UP000310158">
    <property type="component" value="Unassembled WGS sequence"/>
</dbReference>
<proteinExistence type="predicted"/>
<organism evidence="1 2">
    <name type="scientific">Bondarzewia mesenterica</name>
    <dbReference type="NCBI Taxonomy" id="1095465"/>
    <lineage>
        <taxon>Eukaryota</taxon>
        <taxon>Fungi</taxon>
        <taxon>Dikarya</taxon>
        <taxon>Basidiomycota</taxon>
        <taxon>Agaricomycotina</taxon>
        <taxon>Agaricomycetes</taxon>
        <taxon>Russulales</taxon>
        <taxon>Bondarzewiaceae</taxon>
        <taxon>Bondarzewia</taxon>
    </lineage>
</organism>
<protein>
    <submittedName>
        <fullName evidence="1">Uncharacterized protein</fullName>
    </submittedName>
</protein>
<keyword evidence="2" id="KW-1185">Reference proteome</keyword>
<evidence type="ECO:0000313" key="1">
    <source>
        <dbReference type="EMBL" id="THH13722.1"/>
    </source>
</evidence>